<dbReference type="PROSITE" id="PS51257">
    <property type="entry name" value="PROKAR_LIPOPROTEIN"/>
    <property type="match status" value="1"/>
</dbReference>
<protein>
    <recommendedName>
        <fullName evidence="2">Copper-binding protein MbnP-like domain-containing protein</fullName>
    </recommendedName>
</protein>
<dbReference type="Proteomes" id="UP000559626">
    <property type="component" value="Unassembled WGS sequence"/>
</dbReference>
<gene>
    <name evidence="3" type="ORF">HHL22_14195</name>
</gene>
<dbReference type="RefSeq" id="WP_169532005.1">
    <property type="nucleotide sequence ID" value="NZ_JABBGH010000002.1"/>
</dbReference>
<feature type="signal peptide" evidence="1">
    <location>
        <begin position="1"/>
        <end position="18"/>
    </location>
</feature>
<reference evidence="3 4" key="1">
    <citation type="submission" date="2020-04" db="EMBL/GenBank/DDBJ databases">
        <title>Hymenobacter polaris sp. nov., isolated from Arctic soil.</title>
        <authorList>
            <person name="Dahal R.H."/>
        </authorList>
    </citation>
    <scope>NUCLEOTIDE SEQUENCE [LARGE SCALE GENOMIC DNA]</scope>
    <source>
        <strain evidence="3 4">RP-2-7</strain>
    </source>
</reference>
<keyword evidence="4" id="KW-1185">Reference proteome</keyword>
<dbReference type="InterPro" id="IPR046863">
    <property type="entry name" value="MbnP-like_dom"/>
</dbReference>
<accession>A0A7Y0FMX8</accession>
<evidence type="ECO:0000256" key="1">
    <source>
        <dbReference type="SAM" id="SignalP"/>
    </source>
</evidence>
<evidence type="ECO:0000313" key="4">
    <source>
        <dbReference type="Proteomes" id="UP000559626"/>
    </source>
</evidence>
<sequence length="261" mass="26972">MKNRFLFTAGLGVLAAAAGLLGGCKKDADSSEPTVGTVALALEHVAGPKAVALNGTTYQTASGETFSINTLEYYISNVVFTKADGSTYAAPGVYHLVDVSKPSTTSLTISNVPVGDYAGVKFVVGVDSTATKADPLSLTGDLNPANNMYWVWNTGHIFMKLEGTVTSAGNKALTAHIGGYRAPYSAIVTAAPAWPSGTTLQVRAGQAPQVHLVANVLSLFDGVTHLPLSTFPTAMQPSATSVQVARNYAAGMFSVKGVQAN</sequence>
<organism evidence="3 4">
    <name type="scientific">Hymenobacter polaris</name>
    <dbReference type="NCBI Taxonomy" id="2682546"/>
    <lineage>
        <taxon>Bacteria</taxon>
        <taxon>Pseudomonadati</taxon>
        <taxon>Bacteroidota</taxon>
        <taxon>Cytophagia</taxon>
        <taxon>Cytophagales</taxon>
        <taxon>Hymenobacteraceae</taxon>
        <taxon>Hymenobacter</taxon>
    </lineage>
</organism>
<dbReference type="Pfam" id="PF20243">
    <property type="entry name" value="MbnP"/>
    <property type="match status" value="1"/>
</dbReference>
<proteinExistence type="predicted"/>
<name>A0A7Y0FMX8_9BACT</name>
<keyword evidence="1" id="KW-0732">Signal</keyword>
<evidence type="ECO:0000259" key="2">
    <source>
        <dbReference type="Pfam" id="PF20243"/>
    </source>
</evidence>
<dbReference type="EMBL" id="JABBGH010000002">
    <property type="protein sequence ID" value="NML66358.1"/>
    <property type="molecule type" value="Genomic_DNA"/>
</dbReference>
<feature type="domain" description="Copper-binding protein MbnP-like" evidence="2">
    <location>
        <begin position="36"/>
        <end position="224"/>
    </location>
</feature>
<evidence type="ECO:0000313" key="3">
    <source>
        <dbReference type="EMBL" id="NML66358.1"/>
    </source>
</evidence>
<dbReference type="AlphaFoldDB" id="A0A7Y0FMX8"/>
<comment type="caution">
    <text evidence="3">The sequence shown here is derived from an EMBL/GenBank/DDBJ whole genome shotgun (WGS) entry which is preliminary data.</text>
</comment>
<feature type="chain" id="PRO_5030847792" description="Copper-binding protein MbnP-like domain-containing protein" evidence="1">
    <location>
        <begin position="19"/>
        <end position="261"/>
    </location>
</feature>